<dbReference type="EMBL" id="AAJEOT010000123">
    <property type="protein sequence ID" value="ECL0295821.1"/>
    <property type="molecule type" value="Genomic_DNA"/>
</dbReference>
<proteinExistence type="predicted"/>
<accession>A0A5Y7EZC7</accession>
<evidence type="ECO:0000256" key="1">
    <source>
        <dbReference type="SAM" id="Phobius"/>
    </source>
</evidence>
<dbReference type="AlphaFoldDB" id="A0A5Y7EZC7"/>
<reference evidence="2" key="1">
    <citation type="submission" date="2019-06" db="EMBL/GenBank/DDBJ databases">
        <authorList>
            <consortium name="NARMS: The National Antimicrobial Resistance Monitoring System"/>
        </authorList>
    </citation>
    <scope>NUCLEOTIDE SEQUENCE</scope>
    <source>
        <strain evidence="2">FSIS31902190</strain>
    </source>
</reference>
<feature type="non-terminal residue" evidence="2">
    <location>
        <position position="1"/>
    </location>
</feature>
<keyword evidence="1" id="KW-0812">Transmembrane</keyword>
<keyword evidence="1" id="KW-0472">Membrane</keyword>
<evidence type="ECO:0008006" key="3">
    <source>
        <dbReference type="Google" id="ProtNLM"/>
    </source>
</evidence>
<gene>
    <name evidence="2" type="ORF">FKJ08_09465</name>
</gene>
<sequence>TKWYLIFFSFTSIGLGIALGILILLTYIKYSEYNNLKERVSTITQGLATISIDENSKGSFTLSFAKNKKTIFNENKNSIQITLQGGE</sequence>
<organism evidence="2">
    <name type="scientific">Campylobacter jejuni</name>
    <dbReference type="NCBI Taxonomy" id="197"/>
    <lineage>
        <taxon>Bacteria</taxon>
        <taxon>Pseudomonadati</taxon>
        <taxon>Campylobacterota</taxon>
        <taxon>Epsilonproteobacteria</taxon>
        <taxon>Campylobacterales</taxon>
        <taxon>Campylobacteraceae</taxon>
        <taxon>Campylobacter</taxon>
    </lineage>
</organism>
<keyword evidence="1" id="KW-1133">Transmembrane helix</keyword>
<protein>
    <recommendedName>
        <fullName evidence="3">Sensor histidine kinase</fullName>
    </recommendedName>
</protein>
<feature type="transmembrane region" description="Helical" evidence="1">
    <location>
        <begin position="6"/>
        <end position="28"/>
    </location>
</feature>
<comment type="caution">
    <text evidence="2">The sequence shown here is derived from an EMBL/GenBank/DDBJ whole genome shotgun (WGS) entry which is preliminary data.</text>
</comment>
<name>A0A5Y7EZC7_CAMJU</name>
<evidence type="ECO:0000313" key="2">
    <source>
        <dbReference type="EMBL" id="ECL0295821.1"/>
    </source>
</evidence>